<keyword evidence="6 12" id="KW-0697">Rotamase</keyword>
<accession>A0A5A9GY91</accession>
<dbReference type="GO" id="GO:0015031">
    <property type="term" value="P:protein transport"/>
    <property type="evidence" value="ECO:0007669"/>
    <property type="project" value="UniProtKB-UniRule"/>
</dbReference>
<dbReference type="SUPFAM" id="SSF109998">
    <property type="entry name" value="Triger factor/SurA peptide-binding domain-like"/>
    <property type="match status" value="1"/>
</dbReference>
<reference evidence="17 18" key="1">
    <citation type="submission" date="2019-08" db="EMBL/GenBank/DDBJ databases">
        <authorList>
            <person name="Grouzdev D."/>
            <person name="Tikhonova E."/>
            <person name="Kravchenko I."/>
        </authorList>
    </citation>
    <scope>NUCLEOTIDE SEQUENCE [LARGE SCALE GENOMIC DNA]</scope>
    <source>
        <strain evidence="17 18">59b</strain>
    </source>
</reference>
<dbReference type="InterPro" id="IPR046357">
    <property type="entry name" value="PPIase_dom_sf"/>
</dbReference>
<evidence type="ECO:0000256" key="7">
    <source>
        <dbReference type="ARBA" id="ARBA00023186"/>
    </source>
</evidence>
<dbReference type="Pfam" id="PF00254">
    <property type="entry name" value="FKBP_C"/>
    <property type="match status" value="1"/>
</dbReference>
<dbReference type="InterPro" id="IPR037041">
    <property type="entry name" value="Trigger_fac_C_sf"/>
</dbReference>
<evidence type="ECO:0000256" key="9">
    <source>
        <dbReference type="ARBA" id="ARBA00023306"/>
    </source>
</evidence>
<dbReference type="PANTHER" id="PTHR30560:SF3">
    <property type="entry name" value="TRIGGER FACTOR-LIKE PROTEIN TIG, CHLOROPLASTIC"/>
    <property type="match status" value="1"/>
</dbReference>
<dbReference type="SUPFAM" id="SSF54534">
    <property type="entry name" value="FKBP-like"/>
    <property type="match status" value="1"/>
</dbReference>
<comment type="function">
    <text evidence="10 12">Involved in protein export. Acts as a chaperone by maintaining the newly synthesized protein in an open conformation. Functions as a peptidyl-prolyl cis-trans isomerase.</text>
</comment>
<dbReference type="FunFam" id="3.10.50.40:FF:000001">
    <property type="entry name" value="Trigger factor"/>
    <property type="match status" value="1"/>
</dbReference>
<dbReference type="InterPro" id="IPR036611">
    <property type="entry name" value="Trigger_fac_ribosome-bd_sf"/>
</dbReference>
<sequence>MNITETSTDGLKREFQVVISAKDIEEKVNGKLEELRRTVQLPGFRPGKVPVTVIKQRYFGGVLSEVLEDAISDSSRQALSERGLRVALQPKIEVEKYEDGGDLTYKMAVELLPDVEPGDFTGIELEKPVAEVTEESVQEALTRLASSHATQAPVTEDRAAETGDIAVIDFAGTVDGEALEGMDGKDYPLELGAGRFVPGFEEQLVGVKAGEHRTVNVTFPEDYPHERLKGAATVFEVDVKELRKNVPAEVNDELAKEFGMESLEKMREAIRDRIKGEYDGLSRLRVKRQLLDKLAEAHSFEVPAGMVDIEFGGIWERLQEEIKNGTAGEDANKSEDELKAEYRSIAERRVRLGLLLSEVGRRNNIQVTQDEVNRALINEARRFPGQERQVFEFFKQNQQALENLRAPIFEDKVVDHILDQAKVTEKTVSVEELTKDEDEAGNESAAA</sequence>
<dbReference type="InterPro" id="IPR027304">
    <property type="entry name" value="Trigger_fact/SurA_dom_sf"/>
</dbReference>
<dbReference type="PROSITE" id="PS50059">
    <property type="entry name" value="FKBP_PPIASE"/>
    <property type="match status" value="1"/>
</dbReference>
<dbReference type="GO" id="GO:0051083">
    <property type="term" value="P:'de novo' cotranslational protein folding"/>
    <property type="evidence" value="ECO:0007669"/>
    <property type="project" value="TreeGrafter"/>
</dbReference>
<comment type="catalytic activity">
    <reaction evidence="1 12 13">
        <text>[protein]-peptidylproline (omega=180) = [protein]-peptidylproline (omega=0)</text>
        <dbReference type="Rhea" id="RHEA:16237"/>
        <dbReference type="Rhea" id="RHEA-COMP:10747"/>
        <dbReference type="Rhea" id="RHEA-COMP:10748"/>
        <dbReference type="ChEBI" id="CHEBI:83833"/>
        <dbReference type="ChEBI" id="CHEBI:83834"/>
        <dbReference type="EC" id="5.2.1.8"/>
    </reaction>
</comment>
<gene>
    <name evidence="12" type="primary">tig</name>
    <name evidence="17" type="ORF">FZ942_05150</name>
</gene>
<organism evidence="17 18">
    <name type="scientific">Azospirillum lipoferum</name>
    <dbReference type="NCBI Taxonomy" id="193"/>
    <lineage>
        <taxon>Bacteria</taxon>
        <taxon>Pseudomonadati</taxon>
        <taxon>Pseudomonadota</taxon>
        <taxon>Alphaproteobacteria</taxon>
        <taxon>Rhodospirillales</taxon>
        <taxon>Azospirillaceae</taxon>
        <taxon>Azospirillum</taxon>
    </lineage>
</organism>
<dbReference type="PIRSF" id="PIRSF003095">
    <property type="entry name" value="Trigger_factor"/>
    <property type="match status" value="1"/>
</dbReference>
<feature type="region of interest" description="Disordered" evidence="15">
    <location>
        <begin position="428"/>
        <end position="447"/>
    </location>
</feature>
<dbReference type="GO" id="GO:0051301">
    <property type="term" value="P:cell division"/>
    <property type="evidence" value="ECO:0007669"/>
    <property type="project" value="UniProtKB-KW"/>
</dbReference>
<keyword evidence="7 12" id="KW-0143">Chaperone</keyword>
<dbReference type="PANTHER" id="PTHR30560">
    <property type="entry name" value="TRIGGER FACTOR CHAPERONE AND PEPTIDYL-PROLYL CIS/TRANS ISOMERASE"/>
    <property type="match status" value="1"/>
</dbReference>
<dbReference type="GO" id="GO:0003755">
    <property type="term" value="F:peptidyl-prolyl cis-trans isomerase activity"/>
    <property type="evidence" value="ECO:0007669"/>
    <property type="project" value="UniProtKB-UniRule"/>
</dbReference>
<dbReference type="Gene3D" id="3.30.70.1050">
    <property type="entry name" value="Trigger factor ribosome-binding domain"/>
    <property type="match status" value="1"/>
</dbReference>
<dbReference type="NCBIfam" id="TIGR00115">
    <property type="entry name" value="tig"/>
    <property type="match status" value="1"/>
</dbReference>
<dbReference type="Pfam" id="PF05697">
    <property type="entry name" value="Trigger_N"/>
    <property type="match status" value="1"/>
</dbReference>
<evidence type="ECO:0000256" key="2">
    <source>
        <dbReference type="ARBA" id="ARBA00005464"/>
    </source>
</evidence>
<keyword evidence="8 12" id="KW-0413">Isomerase</keyword>
<dbReference type="EMBL" id="VTTN01000001">
    <property type="protein sequence ID" value="KAA0598469.1"/>
    <property type="molecule type" value="Genomic_DNA"/>
</dbReference>
<dbReference type="OrthoDB" id="9767721at2"/>
<evidence type="ECO:0000313" key="18">
    <source>
        <dbReference type="Proteomes" id="UP000324927"/>
    </source>
</evidence>
<evidence type="ECO:0000256" key="4">
    <source>
        <dbReference type="ARBA" id="ARBA00016902"/>
    </source>
</evidence>
<dbReference type="GO" id="GO:0005737">
    <property type="term" value="C:cytoplasm"/>
    <property type="evidence" value="ECO:0007669"/>
    <property type="project" value="UniProtKB-SubCell"/>
</dbReference>
<feature type="domain" description="PPIase FKBP-type" evidence="16">
    <location>
        <begin position="163"/>
        <end position="243"/>
    </location>
</feature>
<dbReference type="GO" id="GO:0044183">
    <property type="term" value="F:protein folding chaperone"/>
    <property type="evidence" value="ECO:0007669"/>
    <property type="project" value="TreeGrafter"/>
</dbReference>
<proteinExistence type="inferred from homology"/>
<evidence type="ECO:0000256" key="10">
    <source>
        <dbReference type="ARBA" id="ARBA00024849"/>
    </source>
</evidence>
<evidence type="ECO:0000256" key="12">
    <source>
        <dbReference type="HAMAP-Rule" id="MF_00303"/>
    </source>
</evidence>
<dbReference type="HAMAP" id="MF_00303">
    <property type="entry name" value="Trigger_factor_Tig"/>
    <property type="match status" value="1"/>
</dbReference>
<name>A0A5A9GY91_AZOLI</name>
<evidence type="ECO:0000256" key="1">
    <source>
        <dbReference type="ARBA" id="ARBA00000971"/>
    </source>
</evidence>
<evidence type="ECO:0000256" key="13">
    <source>
        <dbReference type="PROSITE-ProRule" id="PRU00277"/>
    </source>
</evidence>
<dbReference type="GO" id="GO:0043335">
    <property type="term" value="P:protein unfolding"/>
    <property type="evidence" value="ECO:0007669"/>
    <property type="project" value="TreeGrafter"/>
</dbReference>
<keyword evidence="12" id="KW-0963">Cytoplasm</keyword>
<comment type="domain">
    <text evidence="12">Consists of 3 domains; the N-terminus binds the ribosome, the middle domain has PPIase activity, while the C-terminus has intrinsic chaperone activity on its own.</text>
</comment>
<dbReference type="Gene3D" id="1.10.3120.10">
    <property type="entry name" value="Trigger factor, C-terminal domain"/>
    <property type="match status" value="1"/>
</dbReference>
<evidence type="ECO:0000256" key="6">
    <source>
        <dbReference type="ARBA" id="ARBA00023110"/>
    </source>
</evidence>
<dbReference type="Gene3D" id="3.10.50.40">
    <property type="match status" value="1"/>
</dbReference>
<dbReference type="GO" id="GO:0043022">
    <property type="term" value="F:ribosome binding"/>
    <property type="evidence" value="ECO:0007669"/>
    <property type="project" value="TreeGrafter"/>
</dbReference>
<dbReference type="InterPro" id="IPR008880">
    <property type="entry name" value="Trigger_fac_C"/>
</dbReference>
<keyword evidence="5 12" id="KW-0132">Cell division</keyword>
<protein>
    <recommendedName>
        <fullName evidence="4 12">Trigger factor</fullName>
        <shortName evidence="12">TF</shortName>
        <ecNumber evidence="3 12">5.2.1.8</ecNumber>
    </recommendedName>
    <alternativeName>
        <fullName evidence="11 12">PPIase</fullName>
    </alternativeName>
</protein>
<evidence type="ECO:0000256" key="8">
    <source>
        <dbReference type="ARBA" id="ARBA00023235"/>
    </source>
</evidence>
<dbReference type="InterPro" id="IPR008881">
    <property type="entry name" value="Trigger_fac_ribosome-bd_bac"/>
</dbReference>
<evidence type="ECO:0000256" key="3">
    <source>
        <dbReference type="ARBA" id="ARBA00013194"/>
    </source>
</evidence>
<evidence type="ECO:0000256" key="5">
    <source>
        <dbReference type="ARBA" id="ARBA00022618"/>
    </source>
</evidence>
<dbReference type="InterPro" id="IPR005215">
    <property type="entry name" value="Trig_fac"/>
</dbReference>
<evidence type="ECO:0000259" key="16">
    <source>
        <dbReference type="PROSITE" id="PS50059"/>
    </source>
</evidence>
<dbReference type="AlphaFoldDB" id="A0A5A9GY91"/>
<comment type="subcellular location">
    <subcellularLocation>
        <location evidence="12">Cytoplasm</location>
    </subcellularLocation>
    <text evidence="12">About half TF is bound to the ribosome near the polypeptide exit tunnel while the other half is free in the cytoplasm.</text>
</comment>
<evidence type="ECO:0000256" key="14">
    <source>
        <dbReference type="RuleBase" id="RU003914"/>
    </source>
</evidence>
<dbReference type="EC" id="5.2.1.8" evidence="3 12"/>
<dbReference type="SUPFAM" id="SSF102735">
    <property type="entry name" value="Trigger factor ribosome-binding domain"/>
    <property type="match status" value="1"/>
</dbReference>
<evidence type="ECO:0000256" key="15">
    <source>
        <dbReference type="SAM" id="MobiDB-lite"/>
    </source>
</evidence>
<dbReference type="Proteomes" id="UP000324927">
    <property type="component" value="Unassembled WGS sequence"/>
</dbReference>
<evidence type="ECO:0000313" key="17">
    <source>
        <dbReference type="EMBL" id="KAA0598469.1"/>
    </source>
</evidence>
<comment type="similarity">
    <text evidence="2 12 14">Belongs to the FKBP-type PPIase family. Tig subfamily.</text>
</comment>
<dbReference type="RefSeq" id="WP_149230043.1">
    <property type="nucleotide sequence ID" value="NZ_JALJXJ010000002.1"/>
</dbReference>
<dbReference type="InterPro" id="IPR001179">
    <property type="entry name" value="PPIase_FKBP_dom"/>
</dbReference>
<keyword evidence="18" id="KW-1185">Reference proteome</keyword>
<keyword evidence="9 12" id="KW-0131">Cell cycle</keyword>
<dbReference type="Pfam" id="PF05698">
    <property type="entry name" value="Trigger_C"/>
    <property type="match status" value="1"/>
</dbReference>
<comment type="caution">
    <text evidence="17">The sequence shown here is derived from an EMBL/GenBank/DDBJ whole genome shotgun (WGS) entry which is preliminary data.</text>
</comment>
<evidence type="ECO:0000256" key="11">
    <source>
        <dbReference type="ARBA" id="ARBA00029986"/>
    </source>
</evidence>